<keyword evidence="12 19" id="KW-0547">Nucleotide-binding</keyword>
<protein>
    <recommendedName>
        <fullName evidence="16">Adenosylcobinamide kinase</fullName>
        <ecNumber evidence="8">2.7.1.156</ecNumber>
        <ecNumber evidence="9">2.7.7.62</ecNumber>
    </recommendedName>
    <alternativeName>
        <fullName evidence="17">Adenosylcobinamide-phosphate guanylyltransferase</fullName>
    </alternativeName>
</protein>
<reference evidence="20 21" key="1">
    <citation type="journal article" date="2013" name="Genome Announc.">
        <title>Draft genome sequences for three mercury-methylating, sulfate-reducing bacteria.</title>
        <authorList>
            <person name="Brown S.D."/>
            <person name="Hurt R.A.Jr."/>
            <person name="Gilmour C.C."/>
            <person name="Elias D.A."/>
        </authorList>
    </citation>
    <scope>NUCLEOTIDE SEQUENCE [LARGE SCALE GENOMIC DNA]</scope>
    <source>
        <strain evidence="20 21">DSM 16529</strain>
    </source>
</reference>
<evidence type="ECO:0000256" key="19">
    <source>
        <dbReference type="PIRSR" id="PIRSR006135-2"/>
    </source>
</evidence>
<comment type="catalytic activity">
    <reaction evidence="2">
        <text>adenosylcob(III)inamide phosphate + GTP + H(+) = adenosylcob(III)inamide-GDP + diphosphate</text>
        <dbReference type="Rhea" id="RHEA:22712"/>
        <dbReference type="ChEBI" id="CHEBI:15378"/>
        <dbReference type="ChEBI" id="CHEBI:33019"/>
        <dbReference type="ChEBI" id="CHEBI:37565"/>
        <dbReference type="ChEBI" id="CHEBI:58502"/>
        <dbReference type="ChEBI" id="CHEBI:60487"/>
        <dbReference type="EC" id="2.7.7.62"/>
    </reaction>
</comment>
<dbReference type="SUPFAM" id="SSF52540">
    <property type="entry name" value="P-loop containing nucleoside triphosphate hydrolases"/>
    <property type="match status" value="1"/>
</dbReference>
<comment type="pathway">
    <text evidence="5">Cofactor biosynthesis; adenosylcobalamin biosynthesis; adenosylcobalamin from cob(II)yrinate a,c-diamide: step 6/7.</text>
</comment>
<organism evidence="20 21">
    <name type="scientific">Alkalidesulfovibrio alkalitolerans DSM 16529</name>
    <dbReference type="NCBI Taxonomy" id="1121439"/>
    <lineage>
        <taxon>Bacteria</taxon>
        <taxon>Pseudomonadati</taxon>
        <taxon>Thermodesulfobacteriota</taxon>
        <taxon>Desulfovibrionia</taxon>
        <taxon>Desulfovibrionales</taxon>
        <taxon>Desulfovibrionaceae</taxon>
        <taxon>Alkalidesulfovibrio</taxon>
    </lineage>
</organism>
<evidence type="ECO:0000256" key="18">
    <source>
        <dbReference type="PIRSR" id="PIRSR006135-1"/>
    </source>
</evidence>
<comment type="caution">
    <text evidence="20">The sequence shown here is derived from an EMBL/GenBank/DDBJ whole genome shotgun (WGS) entry which is preliminary data.</text>
</comment>
<evidence type="ECO:0000256" key="11">
    <source>
        <dbReference type="ARBA" id="ARBA00022679"/>
    </source>
</evidence>
<keyword evidence="21" id="KW-1185">Reference proteome</keyword>
<evidence type="ECO:0000256" key="17">
    <source>
        <dbReference type="ARBA" id="ARBA00030571"/>
    </source>
</evidence>
<dbReference type="GO" id="GO:0043752">
    <property type="term" value="F:adenosylcobinamide kinase activity"/>
    <property type="evidence" value="ECO:0007669"/>
    <property type="project" value="UniProtKB-EC"/>
</dbReference>
<evidence type="ECO:0000256" key="16">
    <source>
        <dbReference type="ARBA" id="ARBA00029570"/>
    </source>
</evidence>
<dbReference type="Proteomes" id="UP000014975">
    <property type="component" value="Unassembled WGS sequence"/>
</dbReference>
<dbReference type="AlphaFoldDB" id="S7UN71"/>
<evidence type="ECO:0000256" key="3">
    <source>
        <dbReference type="ARBA" id="ARBA00001522"/>
    </source>
</evidence>
<dbReference type="RefSeq" id="WP_020886036.1">
    <property type="nucleotide sequence ID" value="NZ_ATHI01000004.1"/>
</dbReference>
<keyword evidence="11" id="KW-0808">Transferase</keyword>
<dbReference type="Gene3D" id="3.40.50.300">
    <property type="entry name" value="P-loop containing nucleotide triphosphate hydrolases"/>
    <property type="match status" value="1"/>
</dbReference>
<evidence type="ECO:0000256" key="12">
    <source>
        <dbReference type="ARBA" id="ARBA00022741"/>
    </source>
</evidence>
<dbReference type="eggNOG" id="COG2087">
    <property type="taxonomic scope" value="Bacteria"/>
</dbReference>
<feature type="binding site" evidence="19">
    <location>
        <begin position="49"/>
        <end position="52"/>
    </location>
    <ligand>
        <name>GTP</name>
        <dbReference type="ChEBI" id="CHEBI:37565"/>
    </ligand>
</feature>
<feature type="binding site" evidence="19">
    <location>
        <position position="60"/>
    </location>
    <ligand>
        <name>GTP</name>
        <dbReference type="ChEBI" id="CHEBI:37565"/>
    </ligand>
</feature>
<dbReference type="STRING" id="1121439.dsat_2150"/>
<comment type="catalytic activity">
    <reaction evidence="1">
        <text>adenosylcob(III)inamide + ATP = adenosylcob(III)inamide phosphate + ADP + H(+)</text>
        <dbReference type="Rhea" id="RHEA:15769"/>
        <dbReference type="ChEBI" id="CHEBI:2480"/>
        <dbReference type="ChEBI" id="CHEBI:15378"/>
        <dbReference type="ChEBI" id="CHEBI:30616"/>
        <dbReference type="ChEBI" id="CHEBI:58502"/>
        <dbReference type="ChEBI" id="CHEBI:456216"/>
        <dbReference type="EC" id="2.7.1.156"/>
    </reaction>
</comment>
<evidence type="ECO:0000256" key="1">
    <source>
        <dbReference type="ARBA" id="ARBA00000312"/>
    </source>
</evidence>
<feature type="binding site" evidence="19">
    <location>
        <begin position="7"/>
        <end position="14"/>
    </location>
    <ligand>
        <name>GTP</name>
        <dbReference type="ChEBI" id="CHEBI:37565"/>
    </ligand>
</feature>
<dbReference type="PANTHER" id="PTHR34848:SF1">
    <property type="entry name" value="BIFUNCTIONAL ADENOSYLCOBALAMIN BIOSYNTHESIS PROTEIN COBU"/>
    <property type="match status" value="1"/>
</dbReference>
<comment type="pathway">
    <text evidence="6">Cofactor biosynthesis; adenosylcobalamin biosynthesis; adenosylcobalamin from cob(II)yrinate a,c-diamide: step 5/7.</text>
</comment>
<evidence type="ECO:0000256" key="15">
    <source>
        <dbReference type="ARBA" id="ARBA00023134"/>
    </source>
</evidence>
<dbReference type="PATRIC" id="fig|1121439.3.peg.536"/>
<dbReference type="InterPro" id="IPR003203">
    <property type="entry name" value="CobU/CobP"/>
</dbReference>
<dbReference type="UniPathway" id="UPA00148">
    <property type="reaction ID" value="UER00236"/>
</dbReference>
<dbReference type="PANTHER" id="PTHR34848">
    <property type="match status" value="1"/>
</dbReference>
<name>S7UN71_9BACT</name>
<gene>
    <name evidence="20" type="ORF">dsat_2150</name>
</gene>
<comment type="similarity">
    <text evidence="7">Belongs to the CobU/CobP family.</text>
</comment>
<dbReference type="GO" id="GO:0008820">
    <property type="term" value="F:cobinamide phosphate guanylyltransferase activity"/>
    <property type="evidence" value="ECO:0007669"/>
    <property type="project" value="UniProtKB-EC"/>
</dbReference>
<dbReference type="InterPro" id="IPR027417">
    <property type="entry name" value="P-loop_NTPase"/>
</dbReference>
<feature type="active site" description="GMP-histidine intermediate" evidence="18">
    <location>
        <position position="48"/>
    </location>
</feature>
<evidence type="ECO:0000313" key="20">
    <source>
        <dbReference type="EMBL" id="EPR35449.1"/>
    </source>
</evidence>
<keyword evidence="13" id="KW-0418">Kinase</keyword>
<evidence type="ECO:0000256" key="4">
    <source>
        <dbReference type="ARBA" id="ARBA00003889"/>
    </source>
</evidence>
<evidence type="ECO:0000256" key="2">
    <source>
        <dbReference type="ARBA" id="ARBA00000711"/>
    </source>
</evidence>
<evidence type="ECO:0000313" key="21">
    <source>
        <dbReference type="Proteomes" id="UP000014975"/>
    </source>
</evidence>
<dbReference type="EC" id="2.7.7.62" evidence="9"/>
<evidence type="ECO:0000256" key="6">
    <source>
        <dbReference type="ARBA" id="ARBA00005159"/>
    </source>
</evidence>
<evidence type="ECO:0000256" key="9">
    <source>
        <dbReference type="ARBA" id="ARBA00012523"/>
    </source>
</evidence>
<dbReference type="OrthoDB" id="9788370at2"/>
<dbReference type="Pfam" id="PF02283">
    <property type="entry name" value="CobU"/>
    <property type="match status" value="1"/>
</dbReference>
<accession>S7UN71</accession>
<keyword evidence="10" id="KW-0169">Cobalamin biosynthesis</keyword>
<comment type="catalytic activity">
    <reaction evidence="3">
        <text>adenosylcob(III)inamide + GTP = adenosylcob(III)inamide phosphate + GDP + H(+)</text>
        <dbReference type="Rhea" id="RHEA:15765"/>
        <dbReference type="ChEBI" id="CHEBI:2480"/>
        <dbReference type="ChEBI" id="CHEBI:15378"/>
        <dbReference type="ChEBI" id="CHEBI:37565"/>
        <dbReference type="ChEBI" id="CHEBI:58189"/>
        <dbReference type="ChEBI" id="CHEBI:58502"/>
        <dbReference type="EC" id="2.7.1.156"/>
    </reaction>
</comment>
<sequence length="170" mass="17869">MIALVLGGQSSGKSDHALAMLANAPAPRALLVTGRAEDPDFARRIMAHKQGRDAALPVIEARENLSEELTRLGAAQTSVLVDSLDFWLFSCIMSDTLQAQADALCEALRAFASQGPSVVVVSQEAGLCPVAGDGATRAFVRELGAVNRRVATLADEAWFVAAGLPLRLKG</sequence>
<dbReference type="GO" id="GO:0009236">
    <property type="term" value="P:cobalamin biosynthetic process"/>
    <property type="evidence" value="ECO:0007669"/>
    <property type="project" value="UniProtKB-UniPathway"/>
</dbReference>
<keyword evidence="15 19" id="KW-0342">GTP-binding</keyword>
<evidence type="ECO:0000256" key="14">
    <source>
        <dbReference type="ARBA" id="ARBA00022840"/>
    </source>
</evidence>
<dbReference type="EMBL" id="ATHI01000004">
    <property type="protein sequence ID" value="EPR35449.1"/>
    <property type="molecule type" value="Genomic_DNA"/>
</dbReference>
<evidence type="ECO:0000256" key="10">
    <source>
        <dbReference type="ARBA" id="ARBA00022573"/>
    </source>
</evidence>
<feature type="binding site" evidence="19">
    <location>
        <position position="82"/>
    </location>
    <ligand>
        <name>GTP</name>
        <dbReference type="ChEBI" id="CHEBI:37565"/>
    </ligand>
</feature>
<dbReference type="GO" id="GO:0005525">
    <property type="term" value="F:GTP binding"/>
    <property type="evidence" value="ECO:0007669"/>
    <property type="project" value="UniProtKB-KW"/>
</dbReference>
<proteinExistence type="inferred from homology"/>
<dbReference type="EC" id="2.7.1.156" evidence="8"/>
<dbReference type="GO" id="GO:0005524">
    <property type="term" value="F:ATP binding"/>
    <property type="evidence" value="ECO:0007669"/>
    <property type="project" value="UniProtKB-KW"/>
</dbReference>
<dbReference type="PIRSF" id="PIRSF006135">
    <property type="entry name" value="CobU"/>
    <property type="match status" value="1"/>
</dbReference>
<keyword evidence="14" id="KW-0067">ATP-binding</keyword>
<evidence type="ECO:0000256" key="5">
    <source>
        <dbReference type="ARBA" id="ARBA00004692"/>
    </source>
</evidence>
<evidence type="ECO:0000256" key="8">
    <source>
        <dbReference type="ARBA" id="ARBA00012016"/>
    </source>
</evidence>
<evidence type="ECO:0000256" key="7">
    <source>
        <dbReference type="ARBA" id="ARBA00007490"/>
    </source>
</evidence>
<comment type="function">
    <text evidence="4">Catalyzes ATP-dependent phosphorylation of adenosylcobinamide and addition of GMP to adenosylcobinamide phosphate.</text>
</comment>
<evidence type="ECO:0000256" key="13">
    <source>
        <dbReference type="ARBA" id="ARBA00022777"/>
    </source>
</evidence>